<keyword evidence="7 11" id="KW-0418">Kinase</keyword>
<dbReference type="PROSITE" id="PS00856">
    <property type="entry name" value="GUANYLATE_KINASE_1"/>
    <property type="match status" value="1"/>
</dbReference>
<sequence>MVLVGPSAVGKSSVVTRVRELLPQMYFSVSVTTRSPRPGEVDGRDYHFVTAQKFDQMIADDELLEWAEIHGGLQRSGTPSAPVIKAIEAGTPTLVEVDIAGSRNIVAKIPTAITVFLAPPSWDELVARLTGRGTESPEVIERRLATAQHELAHTDEFTHVLVNDDVDRVAHELVSLLVGHDHNGHDHSDRTR</sequence>
<dbReference type="HAMAP" id="MF_00328">
    <property type="entry name" value="Guanylate_kinase"/>
    <property type="match status" value="1"/>
</dbReference>
<dbReference type="SUPFAM" id="SSF52540">
    <property type="entry name" value="P-loop containing nucleoside triphosphate hydrolases"/>
    <property type="match status" value="1"/>
</dbReference>
<keyword evidence="11" id="KW-0963">Cytoplasm</keyword>
<name>A0A916WS08_9ACTN</name>
<comment type="catalytic activity">
    <reaction evidence="10 11">
        <text>GMP + ATP = GDP + ADP</text>
        <dbReference type="Rhea" id="RHEA:20780"/>
        <dbReference type="ChEBI" id="CHEBI:30616"/>
        <dbReference type="ChEBI" id="CHEBI:58115"/>
        <dbReference type="ChEBI" id="CHEBI:58189"/>
        <dbReference type="ChEBI" id="CHEBI:456216"/>
        <dbReference type="EC" id="2.7.4.8"/>
    </reaction>
</comment>
<dbReference type="GO" id="GO:0004385">
    <property type="term" value="F:GMP kinase activity"/>
    <property type="evidence" value="ECO:0007669"/>
    <property type="project" value="UniProtKB-UniRule"/>
</dbReference>
<dbReference type="GO" id="GO:0005524">
    <property type="term" value="F:ATP binding"/>
    <property type="evidence" value="ECO:0007669"/>
    <property type="project" value="UniProtKB-UniRule"/>
</dbReference>
<comment type="subcellular location">
    <subcellularLocation>
        <location evidence="11">Cytoplasm</location>
    </subcellularLocation>
</comment>
<proteinExistence type="inferred from homology"/>
<reference evidence="13" key="2">
    <citation type="submission" date="2020-09" db="EMBL/GenBank/DDBJ databases">
        <authorList>
            <person name="Sun Q."/>
            <person name="Zhou Y."/>
        </authorList>
    </citation>
    <scope>NUCLEOTIDE SEQUENCE</scope>
    <source>
        <strain evidence="13">CGMCC 1.12827</strain>
    </source>
</reference>
<evidence type="ECO:0000256" key="7">
    <source>
        <dbReference type="ARBA" id="ARBA00022777"/>
    </source>
</evidence>
<comment type="caution">
    <text evidence="13">The sequence shown here is derived from an EMBL/GenBank/DDBJ whole genome shotgun (WGS) entry which is preliminary data.</text>
</comment>
<protein>
    <recommendedName>
        <fullName evidence="4 11">Guanylate kinase</fullName>
        <ecNumber evidence="3 11">2.7.4.8</ecNumber>
    </recommendedName>
    <alternativeName>
        <fullName evidence="9 11">GMP kinase</fullName>
    </alternativeName>
</protein>
<accession>A0A916WS08</accession>
<dbReference type="InterPro" id="IPR017665">
    <property type="entry name" value="Guanylate_kinase"/>
</dbReference>
<organism evidence="13 14">
    <name type="scientific">Gordonia jinhuaensis</name>
    <dbReference type="NCBI Taxonomy" id="1517702"/>
    <lineage>
        <taxon>Bacteria</taxon>
        <taxon>Bacillati</taxon>
        <taxon>Actinomycetota</taxon>
        <taxon>Actinomycetes</taxon>
        <taxon>Mycobacteriales</taxon>
        <taxon>Gordoniaceae</taxon>
        <taxon>Gordonia</taxon>
    </lineage>
</organism>
<comment type="function">
    <text evidence="1 11">Essential for recycling GMP and indirectly, cGMP.</text>
</comment>
<evidence type="ECO:0000256" key="6">
    <source>
        <dbReference type="ARBA" id="ARBA00022741"/>
    </source>
</evidence>
<keyword evidence="8 11" id="KW-0067">ATP-binding</keyword>
<dbReference type="Gene3D" id="3.40.50.300">
    <property type="entry name" value="P-loop containing nucleotide triphosphate hydrolases"/>
    <property type="match status" value="1"/>
</dbReference>
<feature type="binding site" evidence="11">
    <location>
        <begin position="5"/>
        <end position="12"/>
    </location>
    <ligand>
        <name>ATP</name>
        <dbReference type="ChEBI" id="CHEBI:30616"/>
    </ligand>
</feature>
<dbReference type="SMART" id="SM00072">
    <property type="entry name" value="GuKc"/>
    <property type="match status" value="1"/>
</dbReference>
<dbReference type="GO" id="GO:0005829">
    <property type="term" value="C:cytosol"/>
    <property type="evidence" value="ECO:0007669"/>
    <property type="project" value="TreeGrafter"/>
</dbReference>
<feature type="domain" description="Guanylate kinase-like" evidence="12">
    <location>
        <begin position="1"/>
        <end position="178"/>
    </location>
</feature>
<dbReference type="FunFam" id="3.30.63.10:FF:000002">
    <property type="entry name" value="Guanylate kinase 1"/>
    <property type="match status" value="1"/>
</dbReference>
<dbReference type="PANTHER" id="PTHR23117:SF13">
    <property type="entry name" value="GUANYLATE KINASE"/>
    <property type="match status" value="1"/>
</dbReference>
<dbReference type="InterPro" id="IPR008144">
    <property type="entry name" value="Guanylate_kin-like_dom"/>
</dbReference>
<gene>
    <name evidence="11 13" type="primary">gmk</name>
    <name evidence="13" type="ORF">GCM10011489_11660</name>
</gene>
<keyword evidence="6 11" id="KW-0547">Nucleotide-binding</keyword>
<dbReference type="InterPro" id="IPR027417">
    <property type="entry name" value="P-loop_NTPase"/>
</dbReference>
<evidence type="ECO:0000256" key="9">
    <source>
        <dbReference type="ARBA" id="ARBA00030128"/>
    </source>
</evidence>
<evidence type="ECO:0000256" key="3">
    <source>
        <dbReference type="ARBA" id="ARBA00012961"/>
    </source>
</evidence>
<evidence type="ECO:0000313" key="13">
    <source>
        <dbReference type="EMBL" id="GGB25098.1"/>
    </source>
</evidence>
<evidence type="ECO:0000256" key="11">
    <source>
        <dbReference type="HAMAP-Rule" id="MF_00328"/>
    </source>
</evidence>
<evidence type="ECO:0000256" key="10">
    <source>
        <dbReference type="ARBA" id="ARBA00048594"/>
    </source>
</evidence>
<dbReference type="NCBIfam" id="TIGR03263">
    <property type="entry name" value="guanyl_kin"/>
    <property type="match status" value="1"/>
</dbReference>
<dbReference type="EC" id="2.7.4.8" evidence="3 11"/>
<evidence type="ECO:0000256" key="4">
    <source>
        <dbReference type="ARBA" id="ARBA00016296"/>
    </source>
</evidence>
<evidence type="ECO:0000256" key="1">
    <source>
        <dbReference type="ARBA" id="ARBA00003531"/>
    </source>
</evidence>
<keyword evidence="14" id="KW-1185">Reference proteome</keyword>
<dbReference type="AlphaFoldDB" id="A0A916WS08"/>
<dbReference type="Proteomes" id="UP000621454">
    <property type="component" value="Unassembled WGS sequence"/>
</dbReference>
<dbReference type="EMBL" id="BMGC01000005">
    <property type="protein sequence ID" value="GGB25098.1"/>
    <property type="molecule type" value="Genomic_DNA"/>
</dbReference>
<dbReference type="PROSITE" id="PS50052">
    <property type="entry name" value="GUANYLATE_KINASE_2"/>
    <property type="match status" value="1"/>
</dbReference>
<evidence type="ECO:0000256" key="5">
    <source>
        <dbReference type="ARBA" id="ARBA00022679"/>
    </source>
</evidence>
<evidence type="ECO:0000256" key="2">
    <source>
        <dbReference type="ARBA" id="ARBA00005790"/>
    </source>
</evidence>
<evidence type="ECO:0000313" key="14">
    <source>
        <dbReference type="Proteomes" id="UP000621454"/>
    </source>
</evidence>
<dbReference type="Gene3D" id="3.30.63.10">
    <property type="entry name" value="Guanylate Kinase phosphate binding domain"/>
    <property type="match status" value="1"/>
</dbReference>
<dbReference type="PANTHER" id="PTHR23117">
    <property type="entry name" value="GUANYLATE KINASE-RELATED"/>
    <property type="match status" value="1"/>
</dbReference>
<dbReference type="CDD" id="cd00071">
    <property type="entry name" value="GMPK"/>
    <property type="match status" value="1"/>
</dbReference>
<dbReference type="InterPro" id="IPR008145">
    <property type="entry name" value="GK/Ca_channel_bsu"/>
</dbReference>
<keyword evidence="5 11" id="KW-0808">Transferase</keyword>
<evidence type="ECO:0000256" key="8">
    <source>
        <dbReference type="ARBA" id="ARBA00022840"/>
    </source>
</evidence>
<evidence type="ECO:0000259" key="12">
    <source>
        <dbReference type="PROSITE" id="PS50052"/>
    </source>
</evidence>
<reference evidence="13" key="1">
    <citation type="journal article" date="2014" name="Int. J. Syst. Evol. Microbiol.">
        <title>Complete genome sequence of Corynebacterium casei LMG S-19264T (=DSM 44701T), isolated from a smear-ripened cheese.</title>
        <authorList>
            <consortium name="US DOE Joint Genome Institute (JGI-PGF)"/>
            <person name="Walter F."/>
            <person name="Albersmeier A."/>
            <person name="Kalinowski J."/>
            <person name="Ruckert C."/>
        </authorList>
    </citation>
    <scope>NUCLEOTIDE SEQUENCE</scope>
    <source>
        <strain evidence="13">CGMCC 1.12827</strain>
    </source>
</reference>
<comment type="similarity">
    <text evidence="2 11">Belongs to the guanylate kinase family.</text>
</comment>
<dbReference type="InterPro" id="IPR020590">
    <property type="entry name" value="Guanylate_kinase_CS"/>
</dbReference>
<dbReference type="Pfam" id="PF00625">
    <property type="entry name" value="Guanylate_kin"/>
    <property type="match status" value="1"/>
</dbReference>